<dbReference type="PANTHER" id="PTHR43328">
    <property type="entry name" value="ACETYLTRANSFERASE-RELATED"/>
    <property type="match status" value="1"/>
</dbReference>
<dbReference type="EMBL" id="ML213599">
    <property type="protein sequence ID" value="TFK39463.1"/>
    <property type="molecule type" value="Genomic_DNA"/>
</dbReference>
<reference evidence="2 3" key="1">
    <citation type="journal article" date="2019" name="Nat. Ecol. Evol.">
        <title>Megaphylogeny resolves global patterns of mushroom evolution.</title>
        <authorList>
            <person name="Varga T."/>
            <person name="Krizsan K."/>
            <person name="Foldi C."/>
            <person name="Dima B."/>
            <person name="Sanchez-Garcia M."/>
            <person name="Sanchez-Ramirez S."/>
            <person name="Szollosi G.J."/>
            <person name="Szarkandi J.G."/>
            <person name="Papp V."/>
            <person name="Albert L."/>
            <person name="Andreopoulos W."/>
            <person name="Angelini C."/>
            <person name="Antonin V."/>
            <person name="Barry K.W."/>
            <person name="Bougher N.L."/>
            <person name="Buchanan P."/>
            <person name="Buyck B."/>
            <person name="Bense V."/>
            <person name="Catcheside P."/>
            <person name="Chovatia M."/>
            <person name="Cooper J."/>
            <person name="Damon W."/>
            <person name="Desjardin D."/>
            <person name="Finy P."/>
            <person name="Geml J."/>
            <person name="Haridas S."/>
            <person name="Hughes K."/>
            <person name="Justo A."/>
            <person name="Karasinski D."/>
            <person name="Kautmanova I."/>
            <person name="Kiss B."/>
            <person name="Kocsube S."/>
            <person name="Kotiranta H."/>
            <person name="LaButti K.M."/>
            <person name="Lechner B.E."/>
            <person name="Liimatainen K."/>
            <person name="Lipzen A."/>
            <person name="Lukacs Z."/>
            <person name="Mihaltcheva S."/>
            <person name="Morgado L.N."/>
            <person name="Niskanen T."/>
            <person name="Noordeloos M.E."/>
            <person name="Ohm R.A."/>
            <person name="Ortiz-Santana B."/>
            <person name="Ovrebo C."/>
            <person name="Racz N."/>
            <person name="Riley R."/>
            <person name="Savchenko A."/>
            <person name="Shiryaev A."/>
            <person name="Soop K."/>
            <person name="Spirin V."/>
            <person name="Szebenyi C."/>
            <person name="Tomsovsky M."/>
            <person name="Tulloss R.E."/>
            <person name="Uehling J."/>
            <person name="Grigoriev I.V."/>
            <person name="Vagvolgyi C."/>
            <person name="Papp T."/>
            <person name="Martin F.M."/>
            <person name="Miettinen O."/>
            <person name="Hibbett D.S."/>
            <person name="Nagy L.G."/>
        </authorList>
    </citation>
    <scope>NUCLEOTIDE SEQUENCE [LARGE SCALE GENOMIC DNA]</scope>
    <source>
        <strain evidence="2 3">CBS 166.37</strain>
    </source>
</reference>
<dbReference type="Gene3D" id="3.40.630.30">
    <property type="match status" value="1"/>
</dbReference>
<evidence type="ECO:0000259" key="1">
    <source>
        <dbReference type="Pfam" id="PF13302"/>
    </source>
</evidence>
<dbReference type="Proteomes" id="UP000308652">
    <property type="component" value="Unassembled WGS sequence"/>
</dbReference>
<sequence length="228" mass="25826">MSMAASLQPLVINPHTYEPVLRLDAPYQNIIIIPPRMEDVEPSVVVLNDPEVYPWMGIGGPDNPYTKENAQVWIERVKTVSDGILREIKLRNNREETGFQVDGYIGIERGTWAEIIELEERQRLVNANHRMEVGDKELWWQIGYYLSPTHHSQGTMSAAIGALINKWAIPRMGAKKIRATSFNGNRGSMRAMQKNGFVLAKTLEGCVQVQGEEAKRDLRILEWSLGAD</sequence>
<dbReference type="SUPFAM" id="SSF55729">
    <property type="entry name" value="Acyl-CoA N-acyltransferases (Nat)"/>
    <property type="match status" value="1"/>
</dbReference>
<accession>A0A5C3M3Y1</accession>
<dbReference type="GO" id="GO:0016747">
    <property type="term" value="F:acyltransferase activity, transferring groups other than amino-acyl groups"/>
    <property type="evidence" value="ECO:0007669"/>
    <property type="project" value="InterPro"/>
</dbReference>
<feature type="domain" description="N-acetyltransferase" evidence="1">
    <location>
        <begin position="30"/>
        <end position="198"/>
    </location>
</feature>
<dbReference type="AlphaFoldDB" id="A0A5C3M3Y1"/>
<dbReference type="PANTHER" id="PTHR43328:SF1">
    <property type="entry name" value="N-ACETYLTRANSFERASE DOMAIN-CONTAINING PROTEIN"/>
    <property type="match status" value="1"/>
</dbReference>
<gene>
    <name evidence="2" type="ORF">BDQ12DRAFT_712160</name>
</gene>
<evidence type="ECO:0000313" key="3">
    <source>
        <dbReference type="Proteomes" id="UP000308652"/>
    </source>
</evidence>
<dbReference type="OrthoDB" id="630895at2759"/>
<keyword evidence="3" id="KW-1185">Reference proteome</keyword>
<name>A0A5C3M3Y1_9AGAR</name>
<dbReference type="STRING" id="68775.A0A5C3M3Y1"/>
<dbReference type="InterPro" id="IPR000182">
    <property type="entry name" value="GNAT_dom"/>
</dbReference>
<protein>
    <recommendedName>
        <fullName evidence="1">N-acetyltransferase domain-containing protein</fullName>
    </recommendedName>
</protein>
<proteinExistence type="predicted"/>
<dbReference type="InterPro" id="IPR016181">
    <property type="entry name" value="Acyl_CoA_acyltransferase"/>
</dbReference>
<organism evidence="2 3">
    <name type="scientific">Crucibulum laeve</name>
    <dbReference type="NCBI Taxonomy" id="68775"/>
    <lineage>
        <taxon>Eukaryota</taxon>
        <taxon>Fungi</taxon>
        <taxon>Dikarya</taxon>
        <taxon>Basidiomycota</taxon>
        <taxon>Agaricomycotina</taxon>
        <taxon>Agaricomycetes</taxon>
        <taxon>Agaricomycetidae</taxon>
        <taxon>Agaricales</taxon>
        <taxon>Agaricineae</taxon>
        <taxon>Nidulariaceae</taxon>
        <taxon>Crucibulum</taxon>
    </lineage>
</organism>
<dbReference type="Pfam" id="PF13302">
    <property type="entry name" value="Acetyltransf_3"/>
    <property type="match status" value="1"/>
</dbReference>
<evidence type="ECO:0000313" key="2">
    <source>
        <dbReference type="EMBL" id="TFK39463.1"/>
    </source>
</evidence>